<evidence type="ECO:0000256" key="4">
    <source>
        <dbReference type="ARBA" id="ARBA00011881"/>
    </source>
</evidence>
<dbReference type="PANTHER" id="PTHR11556:SF1">
    <property type="entry name" value="FRUCTOSE-BISPHOSPHATASE"/>
    <property type="match status" value="1"/>
</dbReference>
<dbReference type="Proteomes" id="UP001165063">
    <property type="component" value="Unassembled WGS sequence"/>
</dbReference>
<evidence type="ECO:0000256" key="11">
    <source>
        <dbReference type="ARBA" id="ARBA00032973"/>
    </source>
</evidence>
<evidence type="ECO:0000256" key="5">
    <source>
        <dbReference type="ARBA" id="ARBA00013093"/>
    </source>
</evidence>
<comment type="cofactor">
    <cofactor evidence="2">
        <name>Mg(2+)</name>
        <dbReference type="ChEBI" id="CHEBI:18420"/>
    </cofactor>
</comment>
<dbReference type="GO" id="GO:0046872">
    <property type="term" value="F:metal ion binding"/>
    <property type="evidence" value="ECO:0007669"/>
    <property type="project" value="UniProtKB-KW"/>
</dbReference>
<organism evidence="16 17">
    <name type="scientific">Ambrosiozyma monospora</name>
    <name type="common">Yeast</name>
    <name type="synonym">Endomycopsis monosporus</name>
    <dbReference type="NCBI Taxonomy" id="43982"/>
    <lineage>
        <taxon>Eukaryota</taxon>
        <taxon>Fungi</taxon>
        <taxon>Dikarya</taxon>
        <taxon>Ascomycota</taxon>
        <taxon>Saccharomycotina</taxon>
        <taxon>Pichiomycetes</taxon>
        <taxon>Pichiales</taxon>
        <taxon>Pichiaceae</taxon>
        <taxon>Ambrosiozyma</taxon>
    </lineage>
</organism>
<evidence type="ECO:0000256" key="8">
    <source>
        <dbReference type="ARBA" id="ARBA00022842"/>
    </source>
</evidence>
<keyword evidence="8" id="KW-0460">Magnesium</keyword>
<reference evidence="16" key="1">
    <citation type="submission" date="2023-04" db="EMBL/GenBank/DDBJ databases">
        <title>Ambrosiozyma monospora NBRC 1965.</title>
        <authorList>
            <person name="Ichikawa N."/>
            <person name="Sato H."/>
            <person name="Tonouchi N."/>
        </authorList>
    </citation>
    <scope>NUCLEOTIDE SEQUENCE</scope>
    <source>
        <strain evidence="16">NBRC 1965</strain>
    </source>
</reference>
<dbReference type="PIRSF" id="PIRSF000904">
    <property type="entry name" value="FBPtase_SBPase"/>
    <property type="match status" value="1"/>
</dbReference>
<feature type="domain" description="Fructose-1-6-bisphosphatase class 1 C-terminal" evidence="15">
    <location>
        <begin position="119"/>
        <end position="248"/>
    </location>
</feature>
<dbReference type="PANTHER" id="PTHR11556">
    <property type="entry name" value="FRUCTOSE-1,6-BISPHOSPHATASE-RELATED"/>
    <property type="match status" value="1"/>
</dbReference>
<dbReference type="PIRSF" id="PIRSF500210">
    <property type="entry name" value="FBPtase"/>
    <property type="match status" value="1"/>
</dbReference>
<gene>
    <name evidence="16" type="ORF">Amon01_000876600</name>
</gene>
<comment type="similarity">
    <text evidence="3 13">Belongs to the FBPase class 1 family.</text>
</comment>
<name>A0A9W6Z932_AMBMO</name>
<dbReference type="InterPro" id="IPR028343">
    <property type="entry name" value="FBPtase"/>
</dbReference>
<protein>
    <recommendedName>
        <fullName evidence="12">Fructose-1,6-bisphosphatase</fullName>
        <ecNumber evidence="5">3.1.3.11</ecNumber>
    </recommendedName>
    <alternativeName>
        <fullName evidence="11">D-fructose-1,6-bisphosphate 1-phosphohydrolase</fullName>
    </alternativeName>
</protein>
<dbReference type="EC" id="3.1.3.11" evidence="5"/>
<evidence type="ECO:0000259" key="14">
    <source>
        <dbReference type="Pfam" id="PF00316"/>
    </source>
</evidence>
<dbReference type="InterPro" id="IPR044015">
    <property type="entry name" value="FBPase_C_dom"/>
</dbReference>
<evidence type="ECO:0000256" key="1">
    <source>
        <dbReference type="ARBA" id="ARBA00001273"/>
    </source>
</evidence>
<keyword evidence="17" id="KW-1185">Reference proteome</keyword>
<proteinExistence type="inferred from homology"/>
<evidence type="ECO:0000313" key="17">
    <source>
        <dbReference type="Proteomes" id="UP001165063"/>
    </source>
</evidence>
<evidence type="ECO:0000256" key="2">
    <source>
        <dbReference type="ARBA" id="ARBA00001946"/>
    </source>
</evidence>
<dbReference type="Pfam" id="PF18913">
    <property type="entry name" value="FBPase_C"/>
    <property type="match status" value="1"/>
</dbReference>
<feature type="domain" description="Fructose-1-6-bisphosphatase class I N-terminal" evidence="14">
    <location>
        <begin position="1"/>
        <end position="113"/>
    </location>
</feature>
<dbReference type="Gene3D" id="3.30.540.10">
    <property type="entry name" value="Fructose-1,6-Bisphosphatase, subunit A, domain 1"/>
    <property type="match status" value="1"/>
</dbReference>
<comment type="pathway">
    <text evidence="10">Carbohydrate biosynthesis.</text>
</comment>
<dbReference type="Pfam" id="PF00316">
    <property type="entry name" value="FBPase"/>
    <property type="match status" value="1"/>
</dbReference>
<evidence type="ECO:0000256" key="7">
    <source>
        <dbReference type="ARBA" id="ARBA00022801"/>
    </source>
</evidence>
<dbReference type="FunFam" id="3.40.190.80:FF:000001">
    <property type="entry name" value="Fructose-1,6-bisphosphatase class 1"/>
    <property type="match status" value="1"/>
</dbReference>
<evidence type="ECO:0000256" key="10">
    <source>
        <dbReference type="ARBA" id="ARBA00024331"/>
    </source>
</evidence>
<dbReference type="AlphaFoldDB" id="A0A9W6Z932"/>
<keyword evidence="6" id="KW-0479">Metal-binding</keyword>
<dbReference type="PROSITE" id="PS00124">
    <property type="entry name" value="FBPASE"/>
    <property type="match status" value="1"/>
</dbReference>
<comment type="caution">
    <text evidence="16">The sequence shown here is derived from an EMBL/GenBank/DDBJ whole genome shotgun (WGS) entry which is preliminary data.</text>
</comment>
<dbReference type="HAMAP" id="MF_01855">
    <property type="entry name" value="FBPase_class1"/>
    <property type="match status" value="1"/>
</dbReference>
<evidence type="ECO:0000313" key="16">
    <source>
        <dbReference type="EMBL" id="GMG60208.1"/>
    </source>
</evidence>
<dbReference type="OrthoDB" id="10256725at2759"/>
<dbReference type="InterPro" id="IPR000146">
    <property type="entry name" value="FBPase_class-1"/>
</dbReference>
<dbReference type="PRINTS" id="PR00115">
    <property type="entry name" value="F16BPHPHTASE"/>
</dbReference>
<evidence type="ECO:0000256" key="9">
    <source>
        <dbReference type="ARBA" id="ARBA00023277"/>
    </source>
</evidence>
<dbReference type="GO" id="GO:0042132">
    <property type="term" value="F:fructose 1,6-bisphosphate 1-phosphatase activity"/>
    <property type="evidence" value="ECO:0007669"/>
    <property type="project" value="UniProtKB-EC"/>
</dbReference>
<dbReference type="CDD" id="cd00354">
    <property type="entry name" value="FBPase"/>
    <property type="match status" value="1"/>
</dbReference>
<dbReference type="GO" id="GO:0006094">
    <property type="term" value="P:gluconeogenesis"/>
    <property type="evidence" value="ECO:0007669"/>
    <property type="project" value="TreeGrafter"/>
</dbReference>
<dbReference type="InterPro" id="IPR033391">
    <property type="entry name" value="FBPase_N"/>
</dbReference>
<keyword evidence="7 13" id="KW-0378">Hydrolase</keyword>
<dbReference type="GO" id="GO:0005986">
    <property type="term" value="P:sucrose biosynthetic process"/>
    <property type="evidence" value="ECO:0007669"/>
    <property type="project" value="TreeGrafter"/>
</dbReference>
<evidence type="ECO:0000259" key="15">
    <source>
        <dbReference type="Pfam" id="PF18913"/>
    </source>
</evidence>
<evidence type="ECO:0000256" key="6">
    <source>
        <dbReference type="ARBA" id="ARBA00022723"/>
    </source>
</evidence>
<accession>A0A9W6Z932</accession>
<evidence type="ECO:0000256" key="12">
    <source>
        <dbReference type="ARBA" id="ARBA00070480"/>
    </source>
</evidence>
<evidence type="ECO:0000256" key="13">
    <source>
        <dbReference type="RuleBase" id="RU000508"/>
    </source>
</evidence>
<dbReference type="InterPro" id="IPR020548">
    <property type="entry name" value="Fructose_bisphosphatase_AS"/>
</dbReference>
<dbReference type="GO" id="GO:0030388">
    <property type="term" value="P:fructose 1,6-bisphosphate metabolic process"/>
    <property type="evidence" value="ECO:0007669"/>
    <property type="project" value="TreeGrafter"/>
</dbReference>
<dbReference type="EMBL" id="BSXU01008346">
    <property type="protein sequence ID" value="GMG60208.1"/>
    <property type="molecule type" value="Genomic_DNA"/>
</dbReference>
<comment type="subunit">
    <text evidence="4">Homotetramer.</text>
</comment>
<dbReference type="Gene3D" id="3.40.190.80">
    <property type="match status" value="1"/>
</dbReference>
<sequence length="251" mass="27281">MKGSGNVKVLVSEEQEDLIIFDGNHGSYAVCCDPIDGSSNLDAGVAVGTIFGVYKIQPGSVGSIKDVLREGNEMVVAGYTMYGASAHLMLTTGRGHGVNSFTLDTHLGEFILTVPNLKIPKSRAIYSVNEGNSYYWAKEAQDYIASLKKPQANGKPYTARYIGSMVADIHRTLLYGGIFGYPADSKSKTGKLRVLYECFPMALLMEAAGGKAVNDKGERILDLTPKKIHERSGIWMGSEDEVNKLLTFIKK</sequence>
<keyword evidence="9 13" id="KW-0119">Carbohydrate metabolism</keyword>
<dbReference type="GO" id="GO:0006000">
    <property type="term" value="P:fructose metabolic process"/>
    <property type="evidence" value="ECO:0007669"/>
    <property type="project" value="TreeGrafter"/>
</dbReference>
<dbReference type="SUPFAM" id="SSF56655">
    <property type="entry name" value="Carbohydrate phosphatase"/>
    <property type="match status" value="1"/>
</dbReference>
<dbReference type="GO" id="GO:0006002">
    <property type="term" value="P:fructose 6-phosphate metabolic process"/>
    <property type="evidence" value="ECO:0007669"/>
    <property type="project" value="TreeGrafter"/>
</dbReference>
<evidence type="ECO:0000256" key="3">
    <source>
        <dbReference type="ARBA" id="ARBA00010941"/>
    </source>
</evidence>
<comment type="catalytic activity">
    <reaction evidence="1">
        <text>beta-D-fructose 1,6-bisphosphate + H2O = beta-D-fructose 6-phosphate + phosphate</text>
        <dbReference type="Rhea" id="RHEA:11064"/>
        <dbReference type="ChEBI" id="CHEBI:15377"/>
        <dbReference type="ChEBI" id="CHEBI:32966"/>
        <dbReference type="ChEBI" id="CHEBI:43474"/>
        <dbReference type="ChEBI" id="CHEBI:57634"/>
        <dbReference type="EC" id="3.1.3.11"/>
    </reaction>
</comment>
<dbReference type="GO" id="GO:0005829">
    <property type="term" value="C:cytosol"/>
    <property type="evidence" value="ECO:0007669"/>
    <property type="project" value="TreeGrafter"/>
</dbReference>